<dbReference type="EMBL" id="KV784353">
    <property type="protein sequence ID" value="OEU23478.1"/>
    <property type="molecule type" value="Genomic_DNA"/>
</dbReference>
<name>A0A1E7FZB0_9STRA</name>
<gene>
    <name evidence="1" type="ORF">FRACYDRAFT_216375</name>
</gene>
<evidence type="ECO:0000313" key="1">
    <source>
        <dbReference type="EMBL" id="OEU23478.1"/>
    </source>
</evidence>
<dbReference type="Proteomes" id="UP000095751">
    <property type="component" value="Unassembled WGS sequence"/>
</dbReference>
<proteinExistence type="predicted"/>
<reference evidence="1 2" key="1">
    <citation type="submission" date="2016-09" db="EMBL/GenBank/DDBJ databases">
        <title>Extensive genetic diversity and differential bi-allelic expression allows diatom success in the polar Southern Ocean.</title>
        <authorList>
            <consortium name="DOE Joint Genome Institute"/>
            <person name="Mock T."/>
            <person name="Otillar R.P."/>
            <person name="Strauss J."/>
            <person name="Dupont C."/>
            <person name="Frickenhaus S."/>
            <person name="Maumus F."/>
            <person name="Mcmullan M."/>
            <person name="Sanges R."/>
            <person name="Schmutz J."/>
            <person name="Toseland A."/>
            <person name="Valas R."/>
            <person name="Veluchamy A."/>
            <person name="Ward B.J."/>
            <person name="Allen A."/>
            <person name="Barry K."/>
            <person name="Falciatore A."/>
            <person name="Ferrante M."/>
            <person name="Fortunato A.E."/>
            <person name="Gloeckner G."/>
            <person name="Gruber A."/>
            <person name="Hipkin R."/>
            <person name="Janech M."/>
            <person name="Kroth P."/>
            <person name="Leese F."/>
            <person name="Lindquist E."/>
            <person name="Lyon B.R."/>
            <person name="Martin J."/>
            <person name="Mayer C."/>
            <person name="Parker M."/>
            <person name="Quesneville H."/>
            <person name="Raymond J."/>
            <person name="Uhlig C."/>
            <person name="Valentin K.U."/>
            <person name="Worden A.Z."/>
            <person name="Armbrust E.V."/>
            <person name="Bowler C."/>
            <person name="Green B."/>
            <person name="Moulton V."/>
            <person name="Van Oosterhout C."/>
            <person name="Grigoriev I."/>
        </authorList>
    </citation>
    <scope>NUCLEOTIDE SEQUENCE [LARGE SCALE GENOMIC DNA]</scope>
    <source>
        <strain evidence="1 2">CCMP1102</strain>
    </source>
</reference>
<keyword evidence="2" id="KW-1185">Reference proteome</keyword>
<sequence length="63" mass="7107">MKDTNSWLNKAQLIPIDFDQKSFLGDGAQNIVKEKDLLLKGNEVVQRNMGKYGSIAFIVRRPG</sequence>
<protein>
    <submittedName>
        <fullName evidence="1">Uncharacterized protein</fullName>
    </submittedName>
</protein>
<accession>A0A1E7FZB0</accession>
<organism evidence="1 2">
    <name type="scientific">Fragilariopsis cylindrus CCMP1102</name>
    <dbReference type="NCBI Taxonomy" id="635003"/>
    <lineage>
        <taxon>Eukaryota</taxon>
        <taxon>Sar</taxon>
        <taxon>Stramenopiles</taxon>
        <taxon>Ochrophyta</taxon>
        <taxon>Bacillariophyta</taxon>
        <taxon>Bacillariophyceae</taxon>
        <taxon>Bacillariophycidae</taxon>
        <taxon>Bacillariales</taxon>
        <taxon>Bacillariaceae</taxon>
        <taxon>Fragilariopsis</taxon>
    </lineage>
</organism>
<dbReference type="KEGG" id="fcy:FRACYDRAFT_216375"/>
<evidence type="ECO:0000313" key="2">
    <source>
        <dbReference type="Proteomes" id="UP000095751"/>
    </source>
</evidence>
<dbReference type="AlphaFoldDB" id="A0A1E7FZB0"/>
<dbReference type="InParanoid" id="A0A1E7FZB0"/>